<evidence type="ECO:0008006" key="4">
    <source>
        <dbReference type="Google" id="ProtNLM"/>
    </source>
</evidence>
<evidence type="ECO:0000256" key="1">
    <source>
        <dbReference type="SAM" id="Phobius"/>
    </source>
</evidence>
<protein>
    <recommendedName>
        <fullName evidence="4">Transmembrane protein</fullName>
    </recommendedName>
</protein>
<evidence type="ECO:0000313" key="2">
    <source>
        <dbReference type="EMBL" id="CAK6595869.1"/>
    </source>
</evidence>
<sequence>MVVGLVVLNNIEVMMKMGICSVLGLIFVTLKLTGVIAWSWWWVLLPFYGGIALLLAILAAGGVAAAAAIGIKSALKNR</sequence>
<reference evidence="2 3" key="1">
    <citation type="submission" date="2023-10" db="EMBL/GenBank/DDBJ databases">
        <authorList>
            <person name="Robby Concha-Eloko"/>
            <person name="Pilar Barberan- Martinez"/>
            <person name="Rafael Sanjuan"/>
            <person name="Pilar Domingo-Calap"/>
        </authorList>
    </citation>
    <scope>NUCLEOTIDE SEQUENCE [LARGE SCALE GENOMIC DNA]</scope>
</reference>
<keyword evidence="1" id="KW-0812">Transmembrane</keyword>
<name>A0AAV1MDD7_9CAUD</name>
<gene>
    <name evidence="2" type="ORF">K39PH122C2_LOCUS29</name>
</gene>
<accession>A0AAV1MDD7</accession>
<dbReference type="Proteomes" id="UP001497391">
    <property type="component" value="Chromosome"/>
</dbReference>
<keyword evidence="1" id="KW-1133">Transmembrane helix</keyword>
<keyword evidence="1" id="KW-0472">Membrane</keyword>
<feature type="transmembrane region" description="Helical" evidence="1">
    <location>
        <begin position="19"/>
        <end position="41"/>
    </location>
</feature>
<keyword evidence="3" id="KW-1185">Reference proteome</keyword>
<feature type="transmembrane region" description="Helical" evidence="1">
    <location>
        <begin position="47"/>
        <end position="71"/>
    </location>
</feature>
<dbReference type="EMBL" id="OY978782">
    <property type="protein sequence ID" value="CAK6595869.1"/>
    <property type="molecule type" value="Genomic_DNA"/>
</dbReference>
<evidence type="ECO:0000313" key="3">
    <source>
        <dbReference type="Proteomes" id="UP001497391"/>
    </source>
</evidence>
<organism evidence="2 3">
    <name type="scientific">Klebsiella phage vB_Kpl_K39PH122C2</name>
    <dbReference type="NCBI Taxonomy" id="3071672"/>
    <lineage>
        <taxon>Viruses</taxon>
        <taxon>Duplodnaviria</taxon>
        <taxon>Heunggongvirae</taxon>
        <taxon>Uroviricota</taxon>
        <taxon>Caudoviricetes</taxon>
        <taxon>Autographivirales</taxon>
        <taxon>Autoscriptoviridae</taxon>
        <taxon>Slopekvirinae</taxon>
        <taxon>Drulisvirus</taxon>
        <taxon>Drulisvirus K39PH122C2</taxon>
    </lineage>
</organism>
<proteinExistence type="predicted"/>